<dbReference type="WBParaSite" id="JU765_v2.g8551.t2">
    <property type="protein sequence ID" value="JU765_v2.g8551.t2"/>
    <property type="gene ID" value="JU765_v2.g8551"/>
</dbReference>
<sequence length="315" mass="34367">MSPKKPSFFAILLREITFAACNPMFGKEIWASLLLLSLLAISTAEDRIYNGNKVPTDDLLNVVTLNFKSPEKTYKCTATVISKHHVLTAAHCFLNGTYCTATVISKHHVLTAAHCFLNGTYVLKVQDRDNNQLAVDHWTIHSGYPGPAFDNDIAIITVEQPLKIPPVNLAANYAPNGGLLRVAGYGKTKYESKDGVMDYSDYAEDLMESYIQGHPKEKCTTKWPNVTGLSNVKGICVHHPNTGALPGDSGGPSFAKGKDGKYYQVAITSHGAVHLDAGGYYGIDTDVGSYCPWIEETTGGEAKCQTFEQDEVEID</sequence>
<proteinExistence type="predicted"/>
<organism evidence="1 2">
    <name type="scientific">Panagrolaimus sp. JU765</name>
    <dbReference type="NCBI Taxonomy" id="591449"/>
    <lineage>
        <taxon>Eukaryota</taxon>
        <taxon>Metazoa</taxon>
        <taxon>Ecdysozoa</taxon>
        <taxon>Nematoda</taxon>
        <taxon>Chromadorea</taxon>
        <taxon>Rhabditida</taxon>
        <taxon>Tylenchina</taxon>
        <taxon>Panagrolaimomorpha</taxon>
        <taxon>Panagrolaimoidea</taxon>
        <taxon>Panagrolaimidae</taxon>
        <taxon>Panagrolaimus</taxon>
    </lineage>
</organism>
<name>A0AC34RNY8_9BILA</name>
<evidence type="ECO:0000313" key="2">
    <source>
        <dbReference type="WBParaSite" id="JU765_v2.g8551.t2"/>
    </source>
</evidence>
<evidence type="ECO:0000313" key="1">
    <source>
        <dbReference type="Proteomes" id="UP000887576"/>
    </source>
</evidence>
<reference evidence="2" key="1">
    <citation type="submission" date="2022-11" db="UniProtKB">
        <authorList>
            <consortium name="WormBaseParasite"/>
        </authorList>
    </citation>
    <scope>IDENTIFICATION</scope>
</reference>
<accession>A0AC34RNY8</accession>
<dbReference type="Proteomes" id="UP000887576">
    <property type="component" value="Unplaced"/>
</dbReference>
<protein>
    <submittedName>
        <fullName evidence="2">Peptidase S1 domain-containing protein</fullName>
    </submittedName>
</protein>